<dbReference type="InterPro" id="IPR029044">
    <property type="entry name" value="Nucleotide-diphossugar_trans"/>
</dbReference>
<dbReference type="PANTHER" id="PTHR48090:SF6">
    <property type="entry name" value="SLR5056 PROTEIN"/>
    <property type="match status" value="1"/>
</dbReference>
<proteinExistence type="predicted"/>
<reference evidence="2 3" key="1">
    <citation type="submission" date="2019-09" db="EMBL/GenBank/DDBJ databases">
        <title>Genome sequencing of Ng87 strain.</title>
        <authorList>
            <person name="Karasev E.S."/>
            <person name="Andronov E."/>
        </authorList>
    </citation>
    <scope>NUCLEOTIDE SEQUENCE [LARGE SCALE GENOMIC DNA]</scope>
    <source>
        <strain evidence="2 3">Ng87</strain>
    </source>
</reference>
<protein>
    <submittedName>
        <fullName evidence="2">Glycosyltransferase</fullName>
    </submittedName>
</protein>
<dbReference type="CDD" id="cd06438">
    <property type="entry name" value="EpsO_like"/>
    <property type="match status" value="1"/>
</dbReference>
<keyword evidence="1" id="KW-1133">Transmembrane helix</keyword>
<feature type="transmembrane region" description="Helical" evidence="1">
    <location>
        <begin position="305"/>
        <end position="334"/>
    </location>
</feature>
<accession>A0A6A1TW86</accession>
<dbReference type="SUPFAM" id="SSF53448">
    <property type="entry name" value="Nucleotide-diphospho-sugar transferases"/>
    <property type="match status" value="1"/>
</dbReference>
<comment type="caution">
    <text evidence="2">The sequence shown here is derived from an EMBL/GenBank/DDBJ whole genome shotgun (WGS) entry which is preliminary data.</text>
</comment>
<keyword evidence="1" id="KW-0472">Membrane</keyword>
<name>A0A6A1TW86_NEOGA</name>
<gene>
    <name evidence="2" type="ORF">F4V91_18690</name>
</gene>
<evidence type="ECO:0000256" key="1">
    <source>
        <dbReference type="SAM" id="Phobius"/>
    </source>
</evidence>
<evidence type="ECO:0000313" key="3">
    <source>
        <dbReference type="Proteomes" id="UP000386575"/>
    </source>
</evidence>
<dbReference type="Proteomes" id="UP000386575">
    <property type="component" value="Unassembled WGS sequence"/>
</dbReference>
<dbReference type="EMBL" id="VZUL01000002">
    <property type="protein sequence ID" value="KAB1088270.1"/>
    <property type="molecule type" value="Genomic_DNA"/>
</dbReference>
<feature type="transmembrane region" description="Helical" evidence="1">
    <location>
        <begin position="340"/>
        <end position="364"/>
    </location>
</feature>
<keyword evidence="1" id="KW-0812">Transmembrane</keyword>
<dbReference type="AlphaFoldDB" id="A0A6A1TW86"/>
<dbReference type="Gene3D" id="3.90.550.10">
    <property type="entry name" value="Spore Coat Polysaccharide Biosynthesis Protein SpsA, Chain A"/>
    <property type="match status" value="1"/>
</dbReference>
<dbReference type="Pfam" id="PF13641">
    <property type="entry name" value="Glyco_tranf_2_3"/>
    <property type="match status" value="1"/>
</dbReference>
<dbReference type="PANTHER" id="PTHR48090">
    <property type="entry name" value="UNDECAPRENYL-PHOSPHATE 4-DEOXY-4-FORMAMIDO-L-ARABINOSE TRANSFERASE-RELATED"/>
    <property type="match status" value="1"/>
</dbReference>
<keyword evidence="2" id="KW-0808">Transferase</keyword>
<evidence type="ECO:0000313" key="2">
    <source>
        <dbReference type="EMBL" id="KAB1088270.1"/>
    </source>
</evidence>
<organism evidence="2 3">
    <name type="scientific">Neorhizobium galegae</name>
    <name type="common">Rhizobium galegae</name>
    <dbReference type="NCBI Taxonomy" id="399"/>
    <lineage>
        <taxon>Bacteria</taxon>
        <taxon>Pseudomonadati</taxon>
        <taxon>Pseudomonadota</taxon>
        <taxon>Alphaproteobacteria</taxon>
        <taxon>Hyphomicrobiales</taxon>
        <taxon>Rhizobiaceae</taxon>
        <taxon>Rhizobium/Agrobacterium group</taxon>
        <taxon>Neorhizobium</taxon>
    </lineage>
</organism>
<dbReference type="GO" id="GO:0016740">
    <property type="term" value="F:transferase activity"/>
    <property type="evidence" value="ECO:0007669"/>
    <property type="project" value="UniProtKB-KW"/>
</dbReference>
<dbReference type="InterPro" id="IPR050256">
    <property type="entry name" value="Glycosyltransferase_2"/>
</dbReference>
<sequence>MIDSLRRYRRREIMQQDILVAAALLLSVVVLVPTVFFAIECLAGSIGRQSTPPRQNGRRPQVAVLVPAHNEELQIIGTLQSIQSQMRDGDRLVVVADNCNDLTASLAREAGADVIVRFDPLRRGKGYALDAGVRYLGLLPPDVVVIVDADCWLEPGALDNLALMAAATNGPVQSRYLMFAPPDASINLAVSEFAFLLKNRIRLLGLAKLGLPAQLTGSGMAFPWAVLRDAALANGDLVEDMKLGLDLARIGHAPLFCDAAAVSSRFPYSKKGLETQASRWNAGRLALAAHLFSALLDVNTLRNRAYLALVVDALIPPLTLLAALLLLSLFPAVFLATSGIAIAPLAISIISILAFDIALSVAWWRHGRRALPMHAMADIPGYIFKKLRLYPRHVIEAGGATWIRTDRTRIH</sequence>